<gene>
    <name evidence="1" type="ORF">JI435_405890</name>
</gene>
<dbReference type="Proteomes" id="UP000663193">
    <property type="component" value="Chromosome 4"/>
</dbReference>
<evidence type="ECO:0000313" key="2">
    <source>
        <dbReference type="Proteomes" id="UP000663193"/>
    </source>
</evidence>
<name>A0A7U2EX63_PHANO</name>
<keyword evidence="2" id="KW-1185">Reference proteome</keyword>
<evidence type="ECO:0000313" key="1">
    <source>
        <dbReference type="EMBL" id="QRC94491.1"/>
    </source>
</evidence>
<organism evidence="1 2">
    <name type="scientific">Phaeosphaeria nodorum (strain SN15 / ATCC MYA-4574 / FGSC 10173)</name>
    <name type="common">Glume blotch fungus</name>
    <name type="synonym">Parastagonospora nodorum</name>
    <dbReference type="NCBI Taxonomy" id="321614"/>
    <lineage>
        <taxon>Eukaryota</taxon>
        <taxon>Fungi</taxon>
        <taxon>Dikarya</taxon>
        <taxon>Ascomycota</taxon>
        <taxon>Pezizomycotina</taxon>
        <taxon>Dothideomycetes</taxon>
        <taxon>Pleosporomycetidae</taxon>
        <taxon>Pleosporales</taxon>
        <taxon>Pleosporineae</taxon>
        <taxon>Phaeosphaeriaceae</taxon>
        <taxon>Parastagonospora</taxon>
    </lineage>
</organism>
<reference evidence="2" key="1">
    <citation type="journal article" date="2021" name="BMC Genomics">
        <title>Chromosome-level genome assembly and manually-curated proteome of model necrotroph Parastagonospora nodorum Sn15 reveals a genome-wide trove of candidate effector homologs, and redundancy of virulence-related functions within an accessory chromosome.</title>
        <authorList>
            <person name="Bertazzoni S."/>
            <person name="Jones D.A.B."/>
            <person name="Phan H.T."/>
            <person name="Tan K.-C."/>
            <person name="Hane J.K."/>
        </authorList>
    </citation>
    <scope>NUCLEOTIDE SEQUENCE [LARGE SCALE GENOMIC DNA]</scope>
    <source>
        <strain evidence="2">SN15 / ATCC MYA-4574 / FGSC 10173)</strain>
    </source>
</reference>
<protein>
    <submittedName>
        <fullName evidence="1">Uncharacterized protein</fullName>
    </submittedName>
</protein>
<dbReference type="EMBL" id="CP069026">
    <property type="protein sequence ID" value="QRC94491.1"/>
    <property type="molecule type" value="Genomic_DNA"/>
</dbReference>
<accession>A0A7U2EX63</accession>
<dbReference type="AlphaFoldDB" id="A0A7U2EX63"/>
<sequence length="22" mass="2462">MSEVGGVETPRRRIWKAAAFVT</sequence>
<proteinExistence type="predicted"/>
<dbReference type="VEuPathDB" id="FungiDB:JI435_405890"/>